<evidence type="ECO:0000256" key="3">
    <source>
        <dbReference type="ARBA" id="ARBA00022630"/>
    </source>
</evidence>
<dbReference type="PRINTS" id="PR00147">
    <property type="entry name" value="DNAPHOTLYASE"/>
</dbReference>
<dbReference type="GO" id="GO:0009416">
    <property type="term" value="P:response to light stimulus"/>
    <property type="evidence" value="ECO:0007669"/>
    <property type="project" value="TreeGrafter"/>
</dbReference>
<dbReference type="InterPro" id="IPR014729">
    <property type="entry name" value="Rossmann-like_a/b/a_fold"/>
</dbReference>
<evidence type="ECO:0000313" key="7">
    <source>
        <dbReference type="EMBL" id="CAB4757884.1"/>
    </source>
</evidence>
<name>A0A6J6UFH5_9ZZZZ</name>
<keyword evidence="3" id="KW-0285">Flavoprotein</keyword>
<evidence type="ECO:0000313" key="10">
    <source>
        <dbReference type="EMBL" id="CAB4994364.1"/>
    </source>
</evidence>
<dbReference type="GO" id="GO:0003904">
    <property type="term" value="F:deoxyribodipyrimidine photo-lyase activity"/>
    <property type="evidence" value="ECO:0007669"/>
    <property type="project" value="TreeGrafter"/>
</dbReference>
<dbReference type="Pfam" id="PF03441">
    <property type="entry name" value="FAD_binding_7"/>
    <property type="match status" value="1"/>
</dbReference>
<protein>
    <submittedName>
        <fullName evidence="7">Unannotated protein</fullName>
    </submittedName>
</protein>
<organism evidence="7">
    <name type="scientific">freshwater metagenome</name>
    <dbReference type="NCBI Taxonomy" id="449393"/>
    <lineage>
        <taxon>unclassified sequences</taxon>
        <taxon>metagenomes</taxon>
        <taxon>ecological metagenomes</taxon>
    </lineage>
</organism>
<dbReference type="AlphaFoldDB" id="A0A6J6UFH5"/>
<dbReference type="InterPro" id="IPR006050">
    <property type="entry name" value="DNA_photolyase_N"/>
</dbReference>
<comment type="cofactor">
    <cofactor evidence="2">
        <name>FAD</name>
        <dbReference type="ChEBI" id="CHEBI:57692"/>
    </cofactor>
</comment>
<gene>
    <name evidence="7" type="ORF">UFOPK2754_02214</name>
    <name evidence="8" type="ORF">UFOPK3139_03277</name>
    <name evidence="9" type="ORF">UFOPK3543_02169</name>
    <name evidence="10" type="ORF">UFOPK3967_01222</name>
</gene>
<dbReference type="EMBL" id="CAEZYR010000092">
    <property type="protein sequence ID" value="CAB4757884.1"/>
    <property type="molecule type" value="Genomic_DNA"/>
</dbReference>
<dbReference type="GO" id="GO:0006139">
    <property type="term" value="P:nucleobase-containing compound metabolic process"/>
    <property type="evidence" value="ECO:0007669"/>
    <property type="project" value="UniProtKB-ARBA"/>
</dbReference>
<dbReference type="InterPro" id="IPR005101">
    <property type="entry name" value="Cryptochr/Photolyase_FAD-bd"/>
</dbReference>
<dbReference type="InterPro" id="IPR018394">
    <property type="entry name" value="DNA_photolyase_1_CS_C"/>
</dbReference>
<accession>A0A6J6UFH5</accession>
<dbReference type="SUPFAM" id="SSF48173">
    <property type="entry name" value="Cryptochrome/photolyase FAD-binding domain"/>
    <property type="match status" value="1"/>
</dbReference>
<dbReference type="FunFam" id="1.10.579.10:FF:000003">
    <property type="entry name" value="Deoxyribodipyrimidine photo-lyase"/>
    <property type="match status" value="1"/>
</dbReference>
<dbReference type="EMBL" id="CAFBMH010000097">
    <property type="protein sequence ID" value="CAB4922562.1"/>
    <property type="molecule type" value="Genomic_DNA"/>
</dbReference>
<dbReference type="EMBL" id="CAFABA010000244">
    <property type="protein sequence ID" value="CAB4836832.1"/>
    <property type="molecule type" value="Genomic_DNA"/>
</dbReference>
<dbReference type="GO" id="GO:0006950">
    <property type="term" value="P:response to stress"/>
    <property type="evidence" value="ECO:0007669"/>
    <property type="project" value="UniProtKB-ARBA"/>
</dbReference>
<keyword evidence="5" id="KW-0157">Chromophore</keyword>
<evidence type="ECO:0000313" key="9">
    <source>
        <dbReference type="EMBL" id="CAB4922562.1"/>
    </source>
</evidence>
<dbReference type="InterPro" id="IPR036155">
    <property type="entry name" value="Crypto/Photolyase_N_sf"/>
</dbReference>
<reference evidence="7" key="1">
    <citation type="submission" date="2020-05" db="EMBL/GenBank/DDBJ databases">
        <authorList>
            <person name="Chiriac C."/>
            <person name="Salcher M."/>
            <person name="Ghai R."/>
            <person name="Kavagutti S V."/>
        </authorList>
    </citation>
    <scope>NUCLEOTIDE SEQUENCE</scope>
</reference>
<proteinExistence type="predicted"/>
<dbReference type="Gene3D" id="1.25.40.80">
    <property type="match status" value="1"/>
</dbReference>
<dbReference type="GO" id="GO:0003677">
    <property type="term" value="F:DNA binding"/>
    <property type="evidence" value="ECO:0007669"/>
    <property type="project" value="TreeGrafter"/>
</dbReference>
<evidence type="ECO:0000256" key="4">
    <source>
        <dbReference type="ARBA" id="ARBA00022827"/>
    </source>
</evidence>
<evidence type="ECO:0000256" key="5">
    <source>
        <dbReference type="ARBA" id="ARBA00022991"/>
    </source>
</evidence>
<dbReference type="InterPro" id="IPR036134">
    <property type="entry name" value="Crypto/Photolyase_FAD-like_sf"/>
</dbReference>
<dbReference type="Pfam" id="PF00875">
    <property type="entry name" value="DNA_photolyase"/>
    <property type="match status" value="1"/>
</dbReference>
<evidence type="ECO:0000259" key="6">
    <source>
        <dbReference type="PROSITE" id="PS51645"/>
    </source>
</evidence>
<sequence>MTHNELVKHIDTRAIVWFRRDLRLDDNPAWEAAVTTHREIVPLFVLDSRLMAAAGVFRRRQILADLAALDARCRSIGGRLHLVEGDATTVVPAMAARLGATAVHVNLDVSPLARQRDRVVADRLAERDVRWDAHWGGLVHPPGAVRTAKGSLSQVFTPFWKTWRTVPHGLPHADPVPSQLAEVLDVGDCVALPAADAPPPFAGGEHGAHERLRAIDATVDDYPATRDLPAIDGTTQLSAALRFGTLSPRRVISVLGTHTQGREAVARQLAWRDWYAHITWQHPTIASNALRPQYDAIAWNQDDAGFDAWCQGRTGFPIVDAGMRQLAHTGWMHNRVRMIAASFLVKDLLIDWRRGERWFRTLLVDGEVSQNAGNWQWVAGTGPDAAPYFRIFNPTSQGKKFDPDGAYITRWVPELAHIDTRFVHEPWLAGSLFGAADYPAPIVDHAAARARCLDAYSIVRDIAR</sequence>
<dbReference type="PANTHER" id="PTHR11455:SF9">
    <property type="entry name" value="CRYPTOCHROME CIRCADIAN CLOCK 5 ISOFORM X1"/>
    <property type="match status" value="1"/>
</dbReference>
<dbReference type="GO" id="GO:0071949">
    <property type="term" value="F:FAD binding"/>
    <property type="evidence" value="ECO:0007669"/>
    <property type="project" value="TreeGrafter"/>
</dbReference>
<evidence type="ECO:0000256" key="2">
    <source>
        <dbReference type="ARBA" id="ARBA00001974"/>
    </source>
</evidence>
<dbReference type="PROSITE" id="PS00691">
    <property type="entry name" value="DNA_PHOTOLYASES_1_2"/>
    <property type="match status" value="1"/>
</dbReference>
<dbReference type="PROSITE" id="PS00394">
    <property type="entry name" value="DNA_PHOTOLYASES_1_1"/>
    <property type="match status" value="1"/>
</dbReference>
<comment type="cofactor">
    <cofactor evidence="1">
        <name>(6R)-5,10-methylene-5,6,7,8-tetrahydrofolate</name>
        <dbReference type="ChEBI" id="CHEBI:15636"/>
    </cofactor>
</comment>
<dbReference type="InterPro" id="IPR002081">
    <property type="entry name" value="Cryptochrome/DNA_photolyase_1"/>
</dbReference>
<dbReference type="Gene3D" id="3.40.50.620">
    <property type="entry name" value="HUPs"/>
    <property type="match status" value="1"/>
</dbReference>
<feature type="domain" description="Photolyase/cryptochrome alpha/beta" evidence="6">
    <location>
        <begin position="12"/>
        <end position="139"/>
    </location>
</feature>
<dbReference type="EMBL" id="CAFBOS010000063">
    <property type="protein sequence ID" value="CAB4994364.1"/>
    <property type="molecule type" value="Genomic_DNA"/>
</dbReference>
<evidence type="ECO:0000256" key="1">
    <source>
        <dbReference type="ARBA" id="ARBA00001932"/>
    </source>
</evidence>
<evidence type="ECO:0000313" key="8">
    <source>
        <dbReference type="EMBL" id="CAB4836832.1"/>
    </source>
</evidence>
<keyword evidence="4" id="KW-0274">FAD</keyword>
<dbReference type="PANTHER" id="PTHR11455">
    <property type="entry name" value="CRYPTOCHROME"/>
    <property type="match status" value="1"/>
</dbReference>
<dbReference type="SUPFAM" id="SSF52425">
    <property type="entry name" value="Cryptochrome/photolyase, N-terminal domain"/>
    <property type="match status" value="1"/>
</dbReference>
<dbReference type="Gene3D" id="1.10.579.10">
    <property type="entry name" value="DNA Cyclobutane Dipyrimidine Photolyase, subunit A, domain 3"/>
    <property type="match status" value="1"/>
</dbReference>
<dbReference type="PROSITE" id="PS51645">
    <property type="entry name" value="PHR_CRY_ALPHA_BETA"/>
    <property type="match status" value="1"/>
</dbReference>